<protein>
    <submittedName>
        <fullName evidence="3">Tripartite tricarboxylate transporter substrate binding protein</fullName>
    </submittedName>
</protein>
<dbReference type="InterPro" id="IPR005064">
    <property type="entry name" value="BUG"/>
</dbReference>
<comment type="similarity">
    <text evidence="1">Belongs to the UPF0065 (bug) family.</text>
</comment>
<accession>A0A2N7TH34</accession>
<dbReference type="InterPro" id="IPR042100">
    <property type="entry name" value="Bug_dom1"/>
</dbReference>
<evidence type="ECO:0000256" key="2">
    <source>
        <dbReference type="SAM" id="SignalP"/>
    </source>
</evidence>
<dbReference type="PIRSF" id="PIRSF017082">
    <property type="entry name" value="YflP"/>
    <property type="match status" value="1"/>
</dbReference>
<dbReference type="Gene3D" id="3.40.190.10">
    <property type="entry name" value="Periplasmic binding protein-like II"/>
    <property type="match status" value="1"/>
</dbReference>
<dbReference type="SUPFAM" id="SSF53850">
    <property type="entry name" value="Periplasmic binding protein-like II"/>
    <property type="match status" value="1"/>
</dbReference>
<evidence type="ECO:0000256" key="1">
    <source>
        <dbReference type="ARBA" id="ARBA00006987"/>
    </source>
</evidence>
<proteinExistence type="inferred from homology"/>
<keyword evidence="2" id="KW-0732">Signal</keyword>
<keyword evidence="4" id="KW-1185">Reference proteome</keyword>
<dbReference type="AlphaFoldDB" id="A0A2N7TH34"/>
<evidence type="ECO:0000313" key="4">
    <source>
        <dbReference type="Proteomes" id="UP000235346"/>
    </source>
</evidence>
<dbReference type="Proteomes" id="UP000235346">
    <property type="component" value="Unassembled WGS sequence"/>
</dbReference>
<reference evidence="3 4" key="1">
    <citation type="submission" date="2018-01" db="EMBL/GenBank/DDBJ databases">
        <title>Halomonas endophytica sp. nov., isolated from storage liquid in the stems of Populus euphratica.</title>
        <authorList>
            <person name="Chen C."/>
        </authorList>
    </citation>
    <scope>NUCLEOTIDE SEQUENCE [LARGE SCALE GENOMIC DNA]</scope>
    <source>
        <strain evidence="3 4">DSM 26881</strain>
    </source>
</reference>
<feature type="chain" id="PRO_5014776278" evidence="2">
    <location>
        <begin position="24"/>
        <end position="335"/>
    </location>
</feature>
<dbReference type="PANTHER" id="PTHR42928">
    <property type="entry name" value="TRICARBOXYLATE-BINDING PROTEIN"/>
    <property type="match status" value="1"/>
</dbReference>
<dbReference type="PANTHER" id="PTHR42928:SF5">
    <property type="entry name" value="BLR1237 PROTEIN"/>
    <property type="match status" value="1"/>
</dbReference>
<dbReference type="OrthoDB" id="5171643at2"/>
<dbReference type="Gene3D" id="3.40.190.150">
    <property type="entry name" value="Bordetella uptake gene, domain 1"/>
    <property type="match status" value="1"/>
</dbReference>
<name>A0A2N7TH34_9GAMM</name>
<dbReference type="RefSeq" id="WP_102629521.1">
    <property type="nucleotide sequence ID" value="NZ_PDOH01000056.1"/>
</dbReference>
<dbReference type="EMBL" id="PNRE01000090">
    <property type="protein sequence ID" value="PMR67505.1"/>
    <property type="molecule type" value="Genomic_DNA"/>
</dbReference>
<organism evidence="3 4">
    <name type="scientific">Halomonas heilongjiangensis</name>
    <dbReference type="NCBI Taxonomy" id="1387883"/>
    <lineage>
        <taxon>Bacteria</taxon>
        <taxon>Pseudomonadati</taxon>
        <taxon>Pseudomonadota</taxon>
        <taxon>Gammaproteobacteria</taxon>
        <taxon>Oceanospirillales</taxon>
        <taxon>Halomonadaceae</taxon>
        <taxon>Halomonas</taxon>
    </lineage>
</organism>
<dbReference type="CDD" id="cd07012">
    <property type="entry name" value="PBP2_Bug_TTT"/>
    <property type="match status" value="1"/>
</dbReference>
<gene>
    <name evidence="3" type="ORF">C1H66_19430</name>
</gene>
<sequence length="335" mass="35633">MNKPLSALALAAVLLPLTGAAHAAYPDRDIHATIPWGAGGLTDLVARTLIPLAEDVLGVSVIPHNRPGGGAVIGVNYVRQQRPDGYNLLVGTQDTTLYPVLDVADFAYEDFTPINVIGQGLVVIAVHPDSPHDTFGDLLAAIEAEPGSLRMGDVGTGATPHITHTILDAVTDYDLDVRKVTFGGDGPGITALMGEHIDFMPLSLPPAVEYLKSGKLKGLAILAEERIDLLPDIPAVTEDLPEAETYLPWGSFQGIYVHKDTPEEAKATLADAFEAAVGSEAFTERYNSDFGGVTLNLRGDEAQEYIDRWQALTSWLLEDAGAAKVSPESLGIPRP</sequence>
<comment type="caution">
    <text evidence="3">The sequence shown here is derived from an EMBL/GenBank/DDBJ whole genome shotgun (WGS) entry which is preliminary data.</text>
</comment>
<dbReference type="Pfam" id="PF03401">
    <property type="entry name" value="TctC"/>
    <property type="match status" value="1"/>
</dbReference>
<evidence type="ECO:0000313" key="3">
    <source>
        <dbReference type="EMBL" id="PMR67505.1"/>
    </source>
</evidence>
<feature type="signal peptide" evidence="2">
    <location>
        <begin position="1"/>
        <end position="23"/>
    </location>
</feature>